<dbReference type="PROSITE" id="PS50240">
    <property type="entry name" value="TRYPSIN_DOM"/>
    <property type="match status" value="1"/>
</dbReference>
<dbReference type="PRINTS" id="PR00722">
    <property type="entry name" value="CHYMOTRYPSIN"/>
</dbReference>
<keyword evidence="2" id="KW-0378">Hydrolase</keyword>
<evidence type="ECO:0000256" key="4">
    <source>
        <dbReference type="ARBA" id="ARBA00023157"/>
    </source>
</evidence>
<accession>A0ABI7WSQ1</accession>
<feature type="compositionally biased region" description="Basic and acidic residues" evidence="5">
    <location>
        <begin position="1"/>
        <end position="27"/>
    </location>
</feature>
<dbReference type="PANTHER" id="PTHR24252">
    <property type="entry name" value="ACROSIN-RELATED"/>
    <property type="match status" value="1"/>
</dbReference>
<dbReference type="Pfam" id="PF00089">
    <property type="entry name" value="Trypsin"/>
    <property type="match status" value="1"/>
</dbReference>
<evidence type="ECO:0000313" key="8">
    <source>
        <dbReference type="Proteomes" id="UP000823872"/>
    </source>
</evidence>
<dbReference type="InterPro" id="IPR001314">
    <property type="entry name" value="Peptidase_S1A"/>
</dbReference>
<dbReference type="GeneTree" id="ENSGT00940000156020"/>
<dbReference type="CDD" id="cd00190">
    <property type="entry name" value="Tryp_SPc"/>
    <property type="match status" value="1"/>
</dbReference>
<keyword evidence="1" id="KW-0645">Protease</keyword>
<dbReference type="Proteomes" id="UP000823872">
    <property type="component" value="Chromosome B1"/>
</dbReference>
<keyword evidence="8" id="KW-1185">Reference proteome</keyword>
<dbReference type="Gene3D" id="2.40.10.10">
    <property type="entry name" value="Trypsin-like serine proteases"/>
    <property type="match status" value="2"/>
</dbReference>
<protein>
    <submittedName>
        <fullName evidence="7">Serine protease 51</fullName>
    </submittedName>
</protein>
<dbReference type="PANTHER" id="PTHR24252:SF7">
    <property type="entry name" value="HYALIN"/>
    <property type="match status" value="1"/>
</dbReference>
<feature type="region of interest" description="Disordered" evidence="5">
    <location>
        <begin position="1"/>
        <end position="38"/>
    </location>
</feature>
<dbReference type="RefSeq" id="XP_044911563.1">
    <property type="nucleotide sequence ID" value="XM_045055628.1"/>
</dbReference>
<dbReference type="GeneID" id="102900749"/>
<evidence type="ECO:0000256" key="3">
    <source>
        <dbReference type="ARBA" id="ARBA00022825"/>
    </source>
</evidence>
<evidence type="ECO:0000313" key="7">
    <source>
        <dbReference type="Ensembl" id="ENSFCTP00005012913.1"/>
    </source>
</evidence>
<dbReference type="SUPFAM" id="SSF50494">
    <property type="entry name" value="Trypsin-like serine proteases"/>
    <property type="match status" value="1"/>
</dbReference>
<dbReference type="InterPro" id="IPR009003">
    <property type="entry name" value="Peptidase_S1_PA"/>
</dbReference>
<proteinExistence type="predicted"/>
<reference evidence="7" key="2">
    <citation type="submission" date="2025-08" db="UniProtKB">
        <authorList>
            <consortium name="Ensembl"/>
        </authorList>
    </citation>
    <scope>IDENTIFICATION</scope>
    <source>
        <strain evidence="7">breed Abyssinian</strain>
    </source>
</reference>
<name>A0ABI7WSQ1_FELCA</name>
<dbReference type="SMART" id="SM00020">
    <property type="entry name" value="Tryp_SPc"/>
    <property type="match status" value="1"/>
</dbReference>
<reference evidence="7" key="3">
    <citation type="submission" date="2025-09" db="UniProtKB">
        <authorList>
            <consortium name="Ensembl"/>
        </authorList>
    </citation>
    <scope>IDENTIFICATION</scope>
    <source>
        <strain evidence="7">breed Abyssinian</strain>
    </source>
</reference>
<evidence type="ECO:0000256" key="1">
    <source>
        <dbReference type="ARBA" id="ARBA00022670"/>
    </source>
</evidence>
<dbReference type="InterPro" id="IPR001254">
    <property type="entry name" value="Trypsin_dom"/>
</dbReference>
<evidence type="ECO:0000256" key="2">
    <source>
        <dbReference type="ARBA" id="ARBA00022801"/>
    </source>
</evidence>
<keyword evidence="3" id="KW-0720">Serine protease</keyword>
<sequence length="372" mass="43030">MGEDEQNQRERYQEYVSTERRPCEEAARGWPSAHQGEMPGTDSSIIALRRKPILLTNLTWDFASRTEKFLLFKPPNRVQCGHRPAFSNSSLLRFHELFEVQEGEFPWQVSIQISRKHLCGGSIIHQWWVLTAAHCFPRTLLEVALGNVTVVMGTRIFSDARLERKQVQKIIIHKDYKPSHLDSDLSLLLLATPVKFTNFKMPICLQKKERIWDRCWMAEWVTAYEYDQHDNLNMYLQKMRVLQISWRECSKRVDKLSRNMVCAWKEPGTKGNCQGDSGAPMVCTIHGTQRLFQVGVFSWGIRSGFRGRPGMFVSVAQFIPWIQEETEKERKAYTISGAWRSSLPHVPQYPLLLGLGSQMLLVTIFTGDKSNH</sequence>
<dbReference type="Ensembl" id="ENSFCTT00005019767.1">
    <property type="protein sequence ID" value="ENSFCTP00005012913.1"/>
    <property type="gene ID" value="ENSFCTG00005007096.1"/>
</dbReference>
<evidence type="ECO:0000259" key="6">
    <source>
        <dbReference type="PROSITE" id="PS50240"/>
    </source>
</evidence>
<keyword evidence="4" id="KW-1015">Disulfide bond</keyword>
<feature type="domain" description="Peptidase S1" evidence="6">
    <location>
        <begin position="78"/>
        <end position="327"/>
    </location>
</feature>
<organism evidence="7 8">
    <name type="scientific">Felis catus</name>
    <name type="common">Cat</name>
    <name type="synonym">Felis silvestris catus</name>
    <dbReference type="NCBI Taxonomy" id="9685"/>
    <lineage>
        <taxon>Eukaryota</taxon>
        <taxon>Metazoa</taxon>
        <taxon>Chordata</taxon>
        <taxon>Craniata</taxon>
        <taxon>Vertebrata</taxon>
        <taxon>Euteleostomi</taxon>
        <taxon>Mammalia</taxon>
        <taxon>Eutheria</taxon>
        <taxon>Laurasiatheria</taxon>
        <taxon>Carnivora</taxon>
        <taxon>Feliformia</taxon>
        <taxon>Felidae</taxon>
        <taxon>Felinae</taxon>
        <taxon>Felis</taxon>
    </lineage>
</organism>
<dbReference type="PROSITE" id="PS00134">
    <property type="entry name" value="TRYPSIN_HIS"/>
    <property type="match status" value="1"/>
</dbReference>
<dbReference type="InterPro" id="IPR018114">
    <property type="entry name" value="TRYPSIN_HIS"/>
</dbReference>
<evidence type="ECO:0000256" key="5">
    <source>
        <dbReference type="SAM" id="MobiDB-lite"/>
    </source>
</evidence>
<dbReference type="InterPro" id="IPR043504">
    <property type="entry name" value="Peptidase_S1_PA_chymotrypsin"/>
</dbReference>
<reference evidence="7 8" key="1">
    <citation type="submission" date="2021-02" db="EMBL/GenBank/DDBJ databases">
        <title>Safari Cat Assemblies.</title>
        <authorList>
            <person name="Bredemeyer K.R."/>
            <person name="Murphy W.J."/>
        </authorList>
    </citation>
    <scope>NUCLEOTIDE SEQUENCE [LARGE SCALE GENOMIC DNA]</scope>
</reference>
<gene>
    <name evidence="7" type="primary">LOC102900749</name>
</gene>